<dbReference type="EMBL" id="CP157199">
    <property type="protein sequence ID" value="XBG62385.1"/>
    <property type="molecule type" value="Genomic_DNA"/>
</dbReference>
<evidence type="ECO:0000256" key="6">
    <source>
        <dbReference type="NCBIfam" id="TIGR01068"/>
    </source>
</evidence>
<feature type="site" description="Deprotonates C-terminal active site Cys" evidence="7">
    <location>
        <position position="18"/>
    </location>
</feature>
<dbReference type="RefSeq" id="WP_347925566.1">
    <property type="nucleotide sequence ID" value="NZ_CP157199.1"/>
</dbReference>
<keyword evidence="5 8" id="KW-0676">Redox-active center</keyword>
<dbReference type="PANTHER" id="PTHR45663:SF11">
    <property type="entry name" value="GEO12009P1"/>
    <property type="match status" value="1"/>
</dbReference>
<dbReference type="PROSITE" id="PS00194">
    <property type="entry name" value="THIOREDOXIN_1"/>
    <property type="match status" value="1"/>
</dbReference>
<accession>A0AAU7BWP5</accession>
<feature type="site" description="Contributes to redox potential value" evidence="7">
    <location>
        <position position="25"/>
    </location>
</feature>
<dbReference type="InterPro" id="IPR036249">
    <property type="entry name" value="Thioredoxin-like_sf"/>
</dbReference>
<proteinExistence type="inferred from homology"/>
<evidence type="ECO:0000256" key="5">
    <source>
        <dbReference type="ARBA" id="ARBA00023284"/>
    </source>
</evidence>
<keyword evidence="4 8" id="KW-1015">Disulfide bond</keyword>
<evidence type="ECO:0000256" key="2">
    <source>
        <dbReference type="ARBA" id="ARBA00022448"/>
    </source>
</evidence>
<dbReference type="GO" id="GO:0015035">
    <property type="term" value="F:protein-disulfide reductase activity"/>
    <property type="evidence" value="ECO:0007669"/>
    <property type="project" value="UniProtKB-UniRule"/>
</dbReference>
<gene>
    <name evidence="10" type="primary">trxA</name>
    <name evidence="10" type="ORF">ABGB03_05640</name>
</gene>
<dbReference type="InterPro" id="IPR005746">
    <property type="entry name" value="Thioredoxin"/>
</dbReference>
<evidence type="ECO:0000256" key="3">
    <source>
        <dbReference type="ARBA" id="ARBA00022982"/>
    </source>
</evidence>
<organism evidence="10">
    <name type="scientific">Pontimicrobium sp. SW4</name>
    <dbReference type="NCBI Taxonomy" id="3153519"/>
    <lineage>
        <taxon>Bacteria</taxon>
        <taxon>Pseudomonadati</taxon>
        <taxon>Bacteroidota</taxon>
        <taxon>Flavobacteriia</taxon>
        <taxon>Flavobacteriales</taxon>
        <taxon>Flavobacteriaceae</taxon>
        <taxon>Pontimicrobium</taxon>
    </lineage>
</organism>
<feature type="active site" description="Nucleophile" evidence="7">
    <location>
        <position position="27"/>
    </location>
</feature>
<dbReference type="Pfam" id="PF00085">
    <property type="entry name" value="Thioredoxin"/>
    <property type="match status" value="1"/>
</dbReference>
<feature type="disulfide bond" description="Redox-active" evidence="8">
    <location>
        <begin position="24"/>
        <end position="27"/>
    </location>
</feature>
<reference evidence="10" key="1">
    <citation type="submission" date="2024-05" db="EMBL/GenBank/DDBJ databases">
        <title>Pontimicrobium maritimus sp. nov., isolated form sea water.</title>
        <authorList>
            <person name="Muhammad N."/>
            <person name="Vuong T.Q."/>
            <person name="Han H.L."/>
            <person name="Kim S.-G."/>
        </authorList>
    </citation>
    <scope>NUCLEOTIDE SEQUENCE</scope>
    <source>
        <strain evidence="10">SW4</strain>
    </source>
</reference>
<keyword evidence="2" id="KW-0813">Transport</keyword>
<evidence type="ECO:0000259" key="9">
    <source>
        <dbReference type="PROSITE" id="PS51352"/>
    </source>
</evidence>
<dbReference type="GO" id="GO:0005829">
    <property type="term" value="C:cytosol"/>
    <property type="evidence" value="ECO:0007669"/>
    <property type="project" value="TreeGrafter"/>
</dbReference>
<dbReference type="Gene3D" id="3.40.30.10">
    <property type="entry name" value="Glutaredoxin"/>
    <property type="match status" value="1"/>
</dbReference>
<dbReference type="NCBIfam" id="TIGR01068">
    <property type="entry name" value="thioredoxin"/>
    <property type="match status" value="1"/>
</dbReference>
<keyword evidence="3" id="KW-0249">Electron transport</keyword>
<dbReference type="PROSITE" id="PS51352">
    <property type="entry name" value="THIOREDOXIN_2"/>
    <property type="match status" value="1"/>
</dbReference>
<dbReference type="CDD" id="cd02947">
    <property type="entry name" value="TRX_family"/>
    <property type="match status" value="1"/>
</dbReference>
<evidence type="ECO:0000256" key="8">
    <source>
        <dbReference type="PIRSR" id="PIRSR000077-4"/>
    </source>
</evidence>
<comment type="similarity">
    <text evidence="1">Belongs to the thioredoxin family.</text>
</comment>
<feature type="domain" description="Thioredoxin" evidence="9">
    <location>
        <begin position="1"/>
        <end position="98"/>
    </location>
</feature>
<dbReference type="GO" id="GO:0045454">
    <property type="term" value="P:cell redox homeostasis"/>
    <property type="evidence" value="ECO:0007669"/>
    <property type="project" value="TreeGrafter"/>
</dbReference>
<sequence length="98" mass="11155">MKTNFNNIINSETPVLVDFFADWCGPCKMLAPVLKEVKEELGNTIKIIKIDVDKNQSLAAKYQVRGVPTMLLFKKGKQVWRQSGVLQKNEIINVVKSY</sequence>
<evidence type="ECO:0000256" key="1">
    <source>
        <dbReference type="ARBA" id="ARBA00008987"/>
    </source>
</evidence>
<name>A0AAU7BWP5_9FLAO</name>
<dbReference type="PRINTS" id="PR00421">
    <property type="entry name" value="THIOREDOXIN"/>
</dbReference>
<feature type="active site" description="Nucleophile" evidence="7">
    <location>
        <position position="24"/>
    </location>
</feature>
<dbReference type="InterPro" id="IPR017937">
    <property type="entry name" value="Thioredoxin_CS"/>
</dbReference>
<dbReference type="FunFam" id="3.40.30.10:FF:000001">
    <property type="entry name" value="Thioredoxin"/>
    <property type="match status" value="1"/>
</dbReference>
<evidence type="ECO:0000256" key="4">
    <source>
        <dbReference type="ARBA" id="ARBA00023157"/>
    </source>
</evidence>
<dbReference type="AlphaFoldDB" id="A0AAU7BWP5"/>
<evidence type="ECO:0000313" key="10">
    <source>
        <dbReference type="EMBL" id="XBG62385.1"/>
    </source>
</evidence>
<dbReference type="PANTHER" id="PTHR45663">
    <property type="entry name" value="GEO12009P1"/>
    <property type="match status" value="1"/>
</dbReference>
<dbReference type="SUPFAM" id="SSF52833">
    <property type="entry name" value="Thioredoxin-like"/>
    <property type="match status" value="1"/>
</dbReference>
<evidence type="ECO:0000256" key="7">
    <source>
        <dbReference type="PIRSR" id="PIRSR000077-1"/>
    </source>
</evidence>
<dbReference type="InterPro" id="IPR013766">
    <property type="entry name" value="Thioredoxin_domain"/>
</dbReference>
<protein>
    <recommendedName>
        <fullName evidence="6">Thioredoxin</fullName>
    </recommendedName>
</protein>
<dbReference type="PIRSF" id="PIRSF000077">
    <property type="entry name" value="Thioredoxin"/>
    <property type="match status" value="1"/>
</dbReference>
<feature type="site" description="Contributes to redox potential value" evidence="7">
    <location>
        <position position="26"/>
    </location>
</feature>